<evidence type="ECO:0000313" key="2">
    <source>
        <dbReference type="Proteomes" id="UP000204179"/>
    </source>
</evidence>
<dbReference type="Pfam" id="PF23819">
    <property type="entry name" value="DUF7189"/>
    <property type="match status" value="1"/>
</dbReference>
<organism evidence="1 2">
    <name type="scientific">Klebsiella phage JD18</name>
    <dbReference type="NCBI Taxonomy" id="1698360"/>
    <lineage>
        <taxon>Viruses</taxon>
        <taxon>Duplodnaviria</taxon>
        <taxon>Heunggongvirae</taxon>
        <taxon>Uroviricota</taxon>
        <taxon>Caudoviricetes</taxon>
        <taxon>Pantevenvirales</taxon>
        <taxon>Straboviridae</taxon>
        <taxon>Tevenvirinae</taxon>
        <taxon>Jiaodavirus</taxon>
        <taxon>Jiaodavirus jd18</taxon>
    </lineage>
</organism>
<protein>
    <submittedName>
        <fullName evidence="1">Uncharacterized protein</fullName>
    </submittedName>
</protein>
<dbReference type="InterPro" id="IPR055613">
    <property type="entry name" value="DUF7189"/>
</dbReference>
<sequence length="63" mass="7191">MESILDSTNLDNPYSDVHVKVVNSYFTKKLSRIVLKQGNDIIHLDTKQIDSLIKFLIEAKDGE</sequence>
<gene>
    <name evidence="1" type="ORF">JD18_089</name>
</gene>
<dbReference type="KEGG" id="vg:26518504"/>
<proteinExistence type="predicted"/>
<keyword evidence="2" id="KW-1185">Reference proteome</keyword>
<dbReference type="Proteomes" id="UP000204179">
    <property type="component" value="Segment"/>
</dbReference>
<dbReference type="RefSeq" id="YP_009190670.1">
    <property type="nucleotide sequence ID" value="NC_028686.1"/>
</dbReference>
<reference evidence="1 2" key="1">
    <citation type="submission" date="2015-07" db="EMBL/GenBank/DDBJ databases">
        <title>Isolation and characterization of JD18-a novel lytic bacteriophage for Klebsiella pneumoniae.</title>
        <authorList>
            <person name="Fan J."/>
            <person name="Zhang X."/>
            <person name="Guo X."/>
            <person name="He P."/>
            <person name="Zhang Y."/>
        </authorList>
    </citation>
    <scope>NUCLEOTIDE SEQUENCE [LARGE SCALE GENOMIC DNA]</scope>
</reference>
<dbReference type="GeneID" id="26518504"/>
<name>A0A0K1Y577_9CAUD</name>
<dbReference type="EMBL" id="KT239446">
    <property type="protein sequence ID" value="AKY01960.1"/>
    <property type="molecule type" value="Genomic_DNA"/>
</dbReference>
<evidence type="ECO:0000313" key="1">
    <source>
        <dbReference type="EMBL" id="AKY01960.1"/>
    </source>
</evidence>
<accession>A0A0K1Y577</accession>